<dbReference type="AlphaFoldDB" id="A0A3M6H454"/>
<sequence>MESPLNNMGADGMRSSADGKTPQEVIDASRIDFGVAVTGYLHQAEMEGLSLVGRIYFDDKDRFRNGRLIRTSDVSEFRERHGLLLAVTLTRSVYVLICPDSILSGLSKGNENAHRANC</sequence>
<name>A0A3M6H454_PSEAJ</name>
<reference evidence="2 3" key="1">
    <citation type="submission" date="2018-08" db="EMBL/GenBank/DDBJ databases">
        <title>Recombination of ecologically and evolutionarily significant loci maintains genetic cohesion in the Pseudomonas syringae species complex.</title>
        <authorList>
            <person name="Dillon M."/>
            <person name="Thakur S."/>
            <person name="Almeida R.N.D."/>
            <person name="Weir B.S."/>
            <person name="Guttman D.S."/>
        </authorList>
    </citation>
    <scope>NUCLEOTIDE SEQUENCE [LARGE SCALE GENOMIC DNA]</scope>
    <source>
        <strain evidence="2 3">ICMP 4525</strain>
    </source>
</reference>
<evidence type="ECO:0000256" key="1">
    <source>
        <dbReference type="SAM" id="MobiDB-lite"/>
    </source>
</evidence>
<feature type="region of interest" description="Disordered" evidence="1">
    <location>
        <begin position="1"/>
        <end position="21"/>
    </location>
</feature>
<gene>
    <name evidence="2" type="ORF">ALP03_200197</name>
</gene>
<dbReference type="Proteomes" id="UP000271531">
    <property type="component" value="Unassembled WGS sequence"/>
</dbReference>
<protein>
    <submittedName>
        <fullName evidence="2">Uncharacterized protein</fullName>
    </submittedName>
</protein>
<accession>A0A3M6H454</accession>
<proteinExistence type="predicted"/>
<evidence type="ECO:0000313" key="3">
    <source>
        <dbReference type="Proteomes" id="UP000271531"/>
    </source>
</evidence>
<evidence type="ECO:0000313" key="2">
    <source>
        <dbReference type="EMBL" id="RMV99639.1"/>
    </source>
</evidence>
<organism evidence="2 3">
    <name type="scientific">Pseudomonas amygdali pv. tabaci</name>
    <name type="common">Pseudomonas syringae pv. tabaci</name>
    <dbReference type="NCBI Taxonomy" id="322"/>
    <lineage>
        <taxon>Bacteria</taxon>
        <taxon>Pseudomonadati</taxon>
        <taxon>Pseudomonadota</taxon>
        <taxon>Gammaproteobacteria</taxon>
        <taxon>Pseudomonadales</taxon>
        <taxon>Pseudomonadaceae</taxon>
        <taxon>Pseudomonas</taxon>
        <taxon>Pseudomonas amygdali</taxon>
    </lineage>
</organism>
<dbReference type="EMBL" id="RBVA01000498">
    <property type="protein sequence ID" value="RMV99639.1"/>
    <property type="molecule type" value="Genomic_DNA"/>
</dbReference>
<comment type="caution">
    <text evidence="2">The sequence shown here is derived from an EMBL/GenBank/DDBJ whole genome shotgun (WGS) entry which is preliminary data.</text>
</comment>